<dbReference type="Gene3D" id="3.20.20.140">
    <property type="entry name" value="Metal-dependent hydrolases"/>
    <property type="match status" value="1"/>
</dbReference>
<dbReference type="SUPFAM" id="SSF89550">
    <property type="entry name" value="PHP domain-like"/>
    <property type="match status" value="1"/>
</dbReference>
<dbReference type="STRING" id="1313304.CALK_1948"/>
<sequence>MENIFPSVDSLKKSTIMQFLLLYPEIHFRFKGVSPSLLFRREPEILFDMPRRIAPNKPVELFLIINDTDRFPITLREVTVHICRKNHEEEIRFSPVSSYEIPHLCSEKTALYRFTLYTEAPRGETLRIYPTLHYTNTGKNASCSVDNFRTTGKAPLLAYGAEAPYPGPALYADLHCHSVHSRSHVEFGAPLWCINRAVELSGLSTAAVVDHSYDLACHRDNYLLRDSSLSNWKDQQQQRKIYRKLFISEEVSARKKRGGVVHLGVLGTTPFIPGSGDGARKGYSAKAEPTLSQILKKYGNAAVLYAAHPGAPVPYMQRLFLRRGTWTMKDFSSPHIHAYQLLNGPPDISWVRARKLWIRLLLKGKKLPVIAGNDAHGDFNRYRMLRVPFLWVGEDHSRYFGSARTGIYEHNPQNMCAAIRAGKTFVTTGPYLAIHRTGIPCISKTPVTPSSLSIVAESSQEFGPLQSLRLFCGDKTTRKEISHRIPLHKQTYTATHLIPPALLEDSFYIRVELYTEKGAAGAETMAATSPVYLK</sequence>
<dbReference type="InterPro" id="IPR016195">
    <property type="entry name" value="Pol/histidinol_Pase-like"/>
</dbReference>
<evidence type="ECO:0000313" key="2">
    <source>
        <dbReference type="Proteomes" id="UP000017148"/>
    </source>
</evidence>
<evidence type="ECO:0000313" key="1">
    <source>
        <dbReference type="EMBL" id="ERP31150.1"/>
    </source>
</evidence>
<name>U7D9Q7_9BACT</name>
<reference evidence="1 2" key="1">
    <citation type="journal article" date="2013" name="Environ. Microbiol.">
        <title>Genome analysis of Chitinivibrio alkaliphilus gen. nov., sp. nov., a novel extremely haloalkaliphilic anaerobic chitinolytic bacterium from the candidate phylum Termite Group 3.</title>
        <authorList>
            <person name="Sorokin D.Y."/>
            <person name="Gumerov V.M."/>
            <person name="Rakitin A.L."/>
            <person name="Beletsky A.V."/>
            <person name="Damste J.S."/>
            <person name="Muyzer G."/>
            <person name="Mardanov A.V."/>
            <person name="Ravin N.V."/>
        </authorList>
    </citation>
    <scope>NUCLEOTIDE SEQUENCE [LARGE SCALE GENOMIC DNA]</scope>
    <source>
        <strain evidence="1 2">ACht1</strain>
    </source>
</reference>
<dbReference type="AlphaFoldDB" id="U7D9Q7"/>
<dbReference type="eggNOG" id="COG0613">
    <property type="taxonomic scope" value="Bacteria"/>
</dbReference>
<proteinExistence type="predicted"/>
<dbReference type="EMBL" id="ASJR01000018">
    <property type="protein sequence ID" value="ERP31150.1"/>
    <property type="molecule type" value="Genomic_DNA"/>
</dbReference>
<keyword evidence="2" id="KW-1185">Reference proteome</keyword>
<gene>
    <name evidence="1" type="ORF">CALK_1948</name>
</gene>
<dbReference type="Proteomes" id="UP000017148">
    <property type="component" value="Unassembled WGS sequence"/>
</dbReference>
<accession>U7D9Q7</accession>
<comment type="caution">
    <text evidence="1">The sequence shown here is derived from an EMBL/GenBank/DDBJ whole genome shotgun (WGS) entry which is preliminary data.</text>
</comment>
<evidence type="ECO:0008006" key="3">
    <source>
        <dbReference type="Google" id="ProtNLM"/>
    </source>
</evidence>
<protein>
    <recommendedName>
        <fullName evidence="3">Polymerase/histidinol phosphatase N-terminal domain-containing protein</fullName>
    </recommendedName>
</protein>
<organism evidence="1 2">
    <name type="scientific">Chitinivibrio alkaliphilus ACht1</name>
    <dbReference type="NCBI Taxonomy" id="1313304"/>
    <lineage>
        <taxon>Bacteria</taxon>
        <taxon>Pseudomonadati</taxon>
        <taxon>Fibrobacterota</taxon>
        <taxon>Chitinivibrionia</taxon>
        <taxon>Chitinivibrionales</taxon>
        <taxon>Chitinivibrionaceae</taxon>
        <taxon>Chitinivibrio</taxon>
    </lineage>
</organism>